<name>C9Y6Q1_CURXX</name>
<evidence type="ECO:0000313" key="1">
    <source>
        <dbReference type="EMBL" id="CBA26540.1"/>
    </source>
</evidence>
<reference evidence="1" key="1">
    <citation type="journal article" date="2010" name="Nature">
        <title>The Dynamic genome of Hydra.</title>
        <authorList>
            <person name="Chapman J.A."/>
            <person name="Kirkness E.F."/>
            <person name="Simakov O."/>
            <person name="Hampson S.E."/>
            <person name="Mitros T."/>
            <person name="Weinmaier T."/>
            <person name="Rattei T."/>
            <person name="Balasubramanian P.G."/>
            <person name="Borman J."/>
            <person name="Busam D."/>
            <person name="Disbennett K."/>
            <person name="Pfannkoch C."/>
            <person name="Sumin N."/>
            <person name="Sutton G."/>
            <person name="Viswanathan L."/>
            <person name="Walenz B."/>
            <person name="Goodstein D.M."/>
            <person name="Hellsten U."/>
            <person name="Kawashima T."/>
            <person name="Prochnik S.E."/>
            <person name="Putnam N.H."/>
            <person name="Shu S."/>
            <person name="Blumberg B."/>
            <person name="Dana C.E."/>
            <person name="Gee L."/>
            <person name="Kibler D.F."/>
            <person name="Law L."/>
            <person name="Lindgens D."/>
            <person name="Martinez D.E."/>
            <person name="Peng J."/>
            <person name="Wigge P.A."/>
            <person name="Bertulat B."/>
            <person name="Guder C."/>
            <person name="Nakamura Y."/>
            <person name="Ozbek S."/>
            <person name="Watanabe H."/>
            <person name="Khalturin K."/>
            <person name="Hemmrich G."/>
            <person name="Franke A."/>
            <person name="Augustin R."/>
            <person name="Fraune S."/>
            <person name="Hayakawa E."/>
            <person name="Hayakawa S."/>
            <person name="Hirose M."/>
            <person name="Hwang J."/>
            <person name="Ikeo K."/>
            <person name="Nishimiya-Fujisawa C."/>
            <person name="Ogura A."/>
            <person name="Takahashi T."/>
            <person name="Steinmetz P.R."/>
            <person name="Zhang X."/>
            <person name="Aufschnaiter R."/>
            <person name="Eder M.K."/>
            <person name="Gorny A.K."/>
            <person name="Salvenmoser W."/>
            <person name="Heimberg A.M."/>
            <person name="Wheeler B.M."/>
            <person name="Peterson K.J."/>
            <person name="Boettger A."/>
            <person name="Tischler P."/>
            <person name="Wolf A."/>
            <person name="Gojobori T."/>
            <person name="Remington K.A."/>
            <person name="Strausberg R.L."/>
            <person name="Venter J."/>
            <person name="Technau U."/>
            <person name="Hobmayer B."/>
            <person name="Bosch T.C."/>
            <person name="Holstein T.W."/>
            <person name="Fujisawa T."/>
            <person name="Bode H.R."/>
            <person name="David C.N."/>
            <person name="Rokhsar D.S."/>
            <person name="Steele R.E."/>
        </authorList>
    </citation>
    <scope>NUCLEOTIDE SEQUENCE</scope>
</reference>
<dbReference type="AlphaFoldDB" id="C9Y6Q1"/>
<sequence>MLLSEPTRGFPIKIRLMMRKRSQNENNKIILQNSIESLVYTFNVIDLC</sequence>
<protein>
    <submittedName>
        <fullName evidence="1">Uncharacterized protein</fullName>
    </submittedName>
</protein>
<accession>C9Y6Q1</accession>
<proteinExistence type="predicted"/>
<dbReference type="EMBL" id="FN543101">
    <property type="protein sequence ID" value="CBA26540.1"/>
    <property type="molecule type" value="Genomic_DNA"/>
</dbReference>
<organism evidence="1">
    <name type="scientific">Curvibacter symbiont subsp. Hydra magnipapillata</name>
    <dbReference type="NCBI Taxonomy" id="667019"/>
    <lineage>
        <taxon>Bacteria</taxon>
        <taxon>Pseudomonadati</taxon>
        <taxon>Pseudomonadota</taxon>
        <taxon>Betaproteobacteria</taxon>
        <taxon>Burkholderiales</taxon>
        <taxon>Comamonadaceae</taxon>
        <taxon>Curvibacter</taxon>
    </lineage>
</organism>
<gene>
    <name evidence="1" type="ORF">Csp_E36280</name>
</gene>